<name>A0A2T9JGV0_9CAUL</name>
<dbReference type="AlphaFoldDB" id="A0A2T9JGV0"/>
<protein>
    <submittedName>
        <fullName evidence="1">Uncharacterized protein</fullName>
    </submittedName>
</protein>
<evidence type="ECO:0000313" key="1">
    <source>
        <dbReference type="EMBL" id="PVM82908.1"/>
    </source>
</evidence>
<dbReference type="Gene3D" id="3.60.21.70">
    <property type="entry name" value="PhoD-like phosphatase"/>
    <property type="match status" value="1"/>
</dbReference>
<organism evidence="1 2">
    <name type="scientific">Caulobacter endophyticus</name>
    <dbReference type="NCBI Taxonomy" id="2172652"/>
    <lineage>
        <taxon>Bacteria</taxon>
        <taxon>Pseudomonadati</taxon>
        <taxon>Pseudomonadota</taxon>
        <taxon>Alphaproteobacteria</taxon>
        <taxon>Caulobacterales</taxon>
        <taxon>Caulobacteraceae</taxon>
        <taxon>Caulobacter</taxon>
    </lineage>
</organism>
<proteinExistence type="predicted"/>
<sequence>MGGRHVLARHLRFAGIEQSGYLLLDVRRDRLEIDLRAVSDQADLNAATTSLARFVIEDRRPGAQATT</sequence>
<dbReference type="InterPro" id="IPR038607">
    <property type="entry name" value="PhoD-like_sf"/>
</dbReference>
<dbReference type="RefSeq" id="WP_109454875.1">
    <property type="nucleotide sequence ID" value="NZ_QDKQ01000071.1"/>
</dbReference>
<reference evidence="1 2" key="1">
    <citation type="submission" date="2018-04" db="EMBL/GenBank/DDBJ databases">
        <title>The genome sequence of Caulobacter sp. 744.</title>
        <authorList>
            <person name="Gao J."/>
            <person name="Sun J."/>
        </authorList>
    </citation>
    <scope>NUCLEOTIDE SEQUENCE [LARGE SCALE GENOMIC DNA]</scope>
    <source>
        <strain evidence="1 2">774</strain>
    </source>
</reference>
<keyword evidence="2" id="KW-1185">Reference proteome</keyword>
<gene>
    <name evidence="1" type="ORF">DDF67_21715</name>
</gene>
<evidence type="ECO:0000313" key="2">
    <source>
        <dbReference type="Proteomes" id="UP000245073"/>
    </source>
</evidence>
<dbReference type="Proteomes" id="UP000245073">
    <property type="component" value="Unassembled WGS sequence"/>
</dbReference>
<accession>A0A2T9JGV0</accession>
<dbReference type="EMBL" id="QDKQ01000071">
    <property type="protein sequence ID" value="PVM82908.1"/>
    <property type="molecule type" value="Genomic_DNA"/>
</dbReference>
<comment type="caution">
    <text evidence="1">The sequence shown here is derived from an EMBL/GenBank/DDBJ whole genome shotgun (WGS) entry which is preliminary data.</text>
</comment>
<dbReference type="OrthoDB" id="327733at2"/>